<organism evidence="4 5">
    <name type="scientific">Smittium simulii</name>
    <dbReference type="NCBI Taxonomy" id="133385"/>
    <lineage>
        <taxon>Eukaryota</taxon>
        <taxon>Fungi</taxon>
        <taxon>Fungi incertae sedis</taxon>
        <taxon>Zoopagomycota</taxon>
        <taxon>Kickxellomycotina</taxon>
        <taxon>Harpellomycetes</taxon>
        <taxon>Harpellales</taxon>
        <taxon>Legeriomycetaceae</taxon>
        <taxon>Smittium</taxon>
    </lineage>
</organism>
<dbReference type="EMBL" id="MBFR01000094">
    <property type="protein sequence ID" value="PVU94353.1"/>
    <property type="molecule type" value="Genomic_DNA"/>
</dbReference>
<dbReference type="CDD" id="cd23161">
    <property type="entry name" value="Prefoldin_6"/>
    <property type="match status" value="1"/>
</dbReference>
<dbReference type="STRING" id="133385.A0A2T9YPR4"/>
<keyword evidence="3" id="KW-0175">Coiled coil</keyword>
<reference evidence="4 5" key="1">
    <citation type="journal article" date="2018" name="MBio">
        <title>Comparative Genomics Reveals the Core Gene Toolbox for the Fungus-Insect Symbiosis.</title>
        <authorList>
            <person name="Wang Y."/>
            <person name="Stata M."/>
            <person name="Wang W."/>
            <person name="Stajich J.E."/>
            <person name="White M.M."/>
            <person name="Moncalvo J.M."/>
        </authorList>
    </citation>
    <scope>NUCLEOTIDE SEQUENCE [LARGE SCALE GENOMIC DNA]</scope>
    <source>
        <strain evidence="4 5">SWE-8-4</strain>
    </source>
</reference>
<comment type="caution">
    <text evidence="4">The sequence shown here is derived from an EMBL/GenBank/DDBJ whole genome shotgun (WGS) entry which is preliminary data.</text>
</comment>
<sequence length="121" mass="14051">MSLEKNLEKESLEMRKLQSEYSKLIETSQQLSSQLQENELVQKEFSLVGSDAKIYKMIGPVLVPQDKEEAGLNVEKRIEYIKAELTRVEARIKELATLQEKKSLEIYNLQMKFKEQATISK</sequence>
<accession>A0A2T9YPR4</accession>
<dbReference type="GO" id="GO:0005737">
    <property type="term" value="C:cytoplasm"/>
    <property type="evidence" value="ECO:0007669"/>
    <property type="project" value="TreeGrafter"/>
</dbReference>
<keyword evidence="5" id="KW-1185">Reference proteome</keyword>
<dbReference type="GO" id="GO:0051082">
    <property type="term" value="F:unfolded protein binding"/>
    <property type="evidence" value="ECO:0007669"/>
    <property type="project" value="InterPro"/>
</dbReference>
<keyword evidence="2" id="KW-0143">Chaperone</keyword>
<evidence type="ECO:0000313" key="5">
    <source>
        <dbReference type="Proteomes" id="UP000245383"/>
    </source>
</evidence>
<evidence type="ECO:0008006" key="6">
    <source>
        <dbReference type="Google" id="ProtNLM"/>
    </source>
</evidence>
<name>A0A2T9YPR4_9FUNG</name>
<dbReference type="GO" id="GO:0051087">
    <property type="term" value="F:protein-folding chaperone binding"/>
    <property type="evidence" value="ECO:0007669"/>
    <property type="project" value="TreeGrafter"/>
</dbReference>
<dbReference type="FunFam" id="1.10.287.370:FF:000003">
    <property type="entry name" value="Prefoldin subunit 6"/>
    <property type="match status" value="1"/>
</dbReference>
<comment type="similarity">
    <text evidence="1">Belongs to the prefoldin subunit beta family.</text>
</comment>
<dbReference type="AlphaFoldDB" id="A0A2T9YPR4"/>
<feature type="coiled-coil region" evidence="3">
    <location>
        <begin position="7"/>
        <end position="34"/>
    </location>
</feature>
<evidence type="ECO:0000256" key="1">
    <source>
        <dbReference type="ARBA" id="ARBA00008045"/>
    </source>
</evidence>
<gene>
    <name evidence="4" type="ORF">BB561_002619</name>
</gene>
<dbReference type="PANTHER" id="PTHR21431:SF0">
    <property type="entry name" value="PREFOLDIN SUBUNIT 6"/>
    <property type="match status" value="1"/>
</dbReference>
<evidence type="ECO:0000313" key="4">
    <source>
        <dbReference type="EMBL" id="PVU94353.1"/>
    </source>
</evidence>
<dbReference type="GO" id="GO:0016272">
    <property type="term" value="C:prefoldin complex"/>
    <property type="evidence" value="ECO:0007669"/>
    <property type="project" value="InterPro"/>
</dbReference>
<proteinExistence type="inferred from homology"/>
<dbReference type="OrthoDB" id="248120at2759"/>
<evidence type="ECO:0000256" key="2">
    <source>
        <dbReference type="ARBA" id="ARBA00023186"/>
    </source>
</evidence>
<protein>
    <recommendedName>
        <fullName evidence="6">Prefoldin subunit 6</fullName>
    </recommendedName>
</protein>
<dbReference type="GO" id="GO:0051131">
    <property type="term" value="P:chaperone-mediated protein complex assembly"/>
    <property type="evidence" value="ECO:0007669"/>
    <property type="project" value="TreeGrafter"/>
</dbReference>
<dbReference type="GO" id="GO:0006457">
    <property type="term" value="P:protein folding"/>
    <property type="evidence" value="ECO:0007669"/>
    <property type="project" value="InterPro"/>
</dbReference>
<dbReference type="Pfam" id="PF01920">
    <property type="entry name" value="Prefoldin_2"/>
    <property type="match status" value="1"/>
</dbReference>
<dbReference type="InterPro" id="IPR009053">
    <property type="entry name" value="Prefoldin"/>
</dbReference>
<dbReference type="Gene3D" id="1.10.287.370">
    <property type="match status" value="1"/>
</dbReference>
<evidence type="ECO:0000256" key="3">
    <source>
        <dbReference type="SAM" id="Coils"/>
    </source>
</evidence>
<dbReference type="PANTHER" id="PTHR21431">
    <property type="entry name" value="PREFOLDIN SUBUNIT 6"/>
    <property type="match status" value="1"/>
</dbReference>
<dbReference type="Proteomes" id="UP000245383">
    <property type="component" value="Unassembled WGS sequence"/>
</dbReference>
<dbReference type="InterPro" id="IPR002777">
    <property type="entry name" value="PFD_beta-like"/>
</dbReference>
<dbReference type="SUPFAM" id="SSF46579">
    <property type="entry name" value="Prefoldin"/>
    <property type="match status" value="1"/>
</dbReference>